<sequence>MENAILLMKIESYVRNLFAIHQQSYLYYHNLSHTERVAEHTAIMSAYYQLGEGDHFILMTAAWFHDTGHLFGEMEKHEERSTEVMMKFLGETLPAHIIEKIQVCIMATKMPVHPMNLLEMILCDADTWHLGTKEFWREDARVWQELEARKGRKFENKVAMSLKFMQQHQFYTTYCLKELSRGKEKNEALLIGK</sequence>
<dbReference type="STRING" id="1004.SAMN05661012_00950"/>
<evidence type="ECO:0000313" key="5">
    <source>
        <dbReference type="Proteomes" id="UP001326715"/>
    </source>
</evidence>
<evidence type="ECO:0000259" key="1">
    <source>
        <dbReference type="SMART" id="SM00471"/>
    </source>
</evidence>
<dbReference type="Gene3D" id="1.10.3210.10">
    <property type="entry name" value="Hypothetical protein af1432"/>
    <property type="match status" value="1"/>
</dbReference>
<dbReference type="SUPFAM" id="SSF109604">
    <property type="entry name" value="HD-domain/PDEase-like"/>
    <property type="match status" value="1"/>
</dbReference>
<organism evidence="2 4">
    <name type="scientific">Chitinophaga sancti</name>
    <dbReference type="NCBI Taxonomy" id="1004"/>
    <lineage>
        <taxon>Bacteria</taxon>
        <taxon>Pseudomonadati</taxon>
        <taxon>Bacteroidota</taxon>
        <taxon>Chitinophagia</taxon>
        <taxon>Chitinophagales</taxon>
        <taxon>Chitinophagaceae</taxon>
        <taxon>Chitinophaga</taxon>
    </lineage>
</organism>
<keyword evidence="2" id="KW-0378">Hydrolase</keyword>
<dbReference type="SMART" id="SM00471">
    <property type="entry name" value="HDc"/>
    <property type="match status" value="1"/>
</dbReference>
<dbReference type="OrthoDB" id="5728337at2"/>
<dbReference type="AlphaFoldDB" id="A0A1K1MWG8"/>
<protein>
    <submittedName>
        <fullName evidence="3">HD domain-containing protein</fullName>
    </submittedName>
    <submittedName>
        <fullName evidence="2">Predicted metal-dependent phosphohydrolase, HD superfamily</fullName>
    </submittedName>
</protein>
<dbReference type="InterPro" id="IPR006674">
    <property type="entry name" value="HD_domain"/>
</dbReference>
<keyword evidence="5" id="KW-1185">Reference proteome</keyword>
<dbReference type="EMBL" id="FPIZ01000002">
    <property type="protein sequence ID" value="SFW27409.1"/>
    <property type="molecule type" value="Genomic_DNA"/>
</dbReference>
<dbReference type="Proteomes" id="UP000183788">
    <property type="component" value="Unassembled WGS sequence"/>
</dbReference>
<evidence type="ECO:0000313" key="2">
    <source>
        <dbReference type="EMBL" id="SFW27409.1"/>
    </source>
</evidence>
<accession>A0A1K1MWG8</accession>
<proteinExistence type="predicted"/>
<dbReference type="Proteomes" id="UP001326715">
    <property type="component" value="Chromosome"/>
</dbReference>
<dbReference type="EMBL" id="CP140154">
    <property type="protein sequence ID" value="WQG91329.1"/>
    <property type="molecule type" value="Genomic_DNA"/>
</dbReference>
<dbReference type="Pfam" id="PF01966">
    <property type="entry name" value="HD"/>
    <property type="match status" value="1"/>
</dbReference>
<dbReference type="CDD" id="cd00077">
    <property type="entry name" value="HDc"/>
    <property type="match status" value="1"/>
</dbReference>
<dbReference type="RefSeq" id="WP_072357437.1">
    <property type="nucleotide sequence ID" value="NZ_CP139972.1"/>
</dbReference>
<feature type="domain" description="HD/PDEase" evidence="1">
    <location>
        <begin position="26"/>
        <end position="140"/>
    </location>
</feature>
<gene>
    <name evidence="2" type="ORF">SAMN05661012_00950</name>
    <name evidence="3" type="ORF">SR876_07445</name>
</gene>
<dbReference type="GO" id="GO:0016787">
    <property type="term" value="F:hydrolase activity"/>
    <property type="evidence" value="ECO:0007669"/>
    <property type="project" value="UniProtKB-KW"/>
</dbReference>
<evidence type="ECO:0000313" key="3">
    <source>
        <dbReference type="EMBL" id="WQG91329.1"/>
    </source>
</evidence>
<evidence type="ECO:0000313" key="4">
    <source>
        <dbReference type="Proteomes" id="UP000183788"/>
    </source>
</evidence>
<reference evidence="2 4" key="1">
    <citation type="submission" date="2016-11" db="EMBL/GenBank/DDBJ databases">
        <authorList>
            <person name="Jaros S."/>
            <person name="Januszkiewicz K."/>
            <person name="Wedrychowicz H."/>
        </authorList>
    </citation>
    <scope>NUCLEOTIDE SEQUENCE [LARGE SCALE GENOMIC DNA]</scope>
    <source>
        <strain evidence="2 4">DSM 784</strain>
    </source>
</reference>
<name>A0A1K1MWG8_9BACT</name>
<reference evidence="3 5" key="2">
    <citation type="submission" date="2023-11" db="EMBL/GenBank/DDBJ databases">
        <title>MicrobeMod: A computational toolkit for identifying prokaryotic methylation and restriction-modification with nanopore sequencing.</title>
        <authorList>
            <person name="Crits-Christoph A."/>
            <person name="Kang S.C."/>
            <person name="Lee H."/>
            <person name="Ostrov N."/>
        </authorList>
    </citation>
    <scope>NUCLEOTIDE SEQUENCE [LARGE SCALE GENOMIC DNA]</scope>
    <source>
        <strain evidence="3 5">ATCC 23090</strain>
    </source>
</reference>
<dbReference type="InterPro" id="IPR003607">
    <property type="entry name" value="HD/PDEase_dom"/>
</dbReference>